<evidence type="ECO:0000313" key="2">
    <source>
        <dbReference type="Proteomes" id="UP000887013"/>
    </source>
</evidence>
<dbReference type="EMBL" id="BMAW01093579">
    <property type="protein sequence ID" value="GFS61110.1"/>
    <property type="molecule type" value="Genomic_DNA"/>
</dbReference>
<keyword evidence="2" id="KW-1185">Reference proteome</keyword>
<proteinExistence type="predicted"/>
<accession>A0A8X6MIF5</accession>
<dbReference type="Proteomes" id="UP000887013">
    <property type="component" value="Unassembled WGS sequence"/>
</dbReference>
<organism evidence="1 2">
    <name type="scientific">Nephila pilipes</name>
    <name type="common">Giant wood spider</name>
    <name type="synonym">Nephila maculata</name>
    <dbReference type="NCBI Taxonomy" id="299642"/>
    <lineage>
        <taxon>Eukaryota</taxon>
        <taxon>Metazoa</taxon>
        <taxon>Ecdysozoa</taxon>
        <taxon>Arthropoda</taxon>
        <taxon>Chelicerata</taxon>
        <taxon>Arachnida</taxon>
        <taxon>Araneae</taxon>
        <taxon>Araneomorphae</taxon>
        <taxon>Entelegynae</taxon>
        <taxon>Araneoidea</taxon>
        <taxon>Nephilidae</taxon>
        <taxon>Nephila</taxon>
    </lineage>
</organism>
<dbReference type="AlphaFoldDB" id="A0A8X6MIF5"/>
<comment type="caution">
    <text evidence="1">The sequence shown here is derived from an EMBL/GenBank/DDBJ whole genome shotgun (WGS) entry which is preliminary data.</text>
</comment>
<reference evidence="1" key="1">
    <citation type="submission" date="2020-08" db="EMBL/GenBank/DDBJ databases">
        <title>Multicomponent nature underlies the extraordinary mechanical properties of spider dragline silk.</title>
        <authorList>
            <person name="Kono N."/>
            <person name="Nakamura H."/>
            <person name="Mori M."/>
            <person name="Yoshida Y."/>
            <person name="Ohtoshi R."/>
            <person name="Malay A.D."/>
            <person name="Moran D.A.P."/>
            <person name="Tomita M."/>
            <person name="Numata K."/>
            <person name="Arakawa K."/>
        </authorList>
    </citation>
    <scope>NUCLEOTIDE SEQUENCE</scope>
</reference>
<evidence type="ECO:0000313" key="1">
    <source>
        <dbReference type="EMBL" id="GFS61110.1"/>
    </source>
</evidence>
<gene>
    <name evidence="1" type="ORF">NPIL_674471</name>
</gene>
<feature type="non-terminal residue" evidence="1">
    <location>
        <position position="1"/>
    </location>
</feature>
<sequence length="59" mass="6585">QSSSVVPPSIVQVTSAVMPHPCSNIGRHSRNTIIGHQRKSNCTDHEHLDDNEHFKVRIS</sequence>
<protein>
    <submittedName>
        <fullName evidence="1">Uncharacterized protein</fullName>
    </submittedName>
</protein>
<name>A0A8X6MIF5_NEPPI</name>